<dbReference type="InterPro" id="IPR016181">
    <property type="entry name" value="Acyl_CoA_acyltransferase"/>
</dbReference>
<organism evidence="2 3">
    <name type="scientific">Romeriopsis navalis LEGE 11480</name>
    <dbReference type="NCBI Taxonomy" id="2777977"/>
    <lineage>
        <taxon>Bacteria</taxon>
        <taxon>Bacillati</taxon>
        <taxon>Cyanobacteriota</taxon>
        <taxon>Cyanophyceae</taxon>
        <taxon>Leptolyngbyales</taxon>
        <taxon>Leptolyngbyaceae</taxon>
        <taxon>Romeriopsis</taxon>
        <taxon>Romeriopsis navalis</taxon>
    </lineage>
</organism>
<feature type="domain" description="N-acetyltransferase" evidence="1">
    <location>
        <begin position="2"/>
        <end position="145"/>
    </location>
</feature>
<comment type="caution">
    <text evidence="2">The sequence shown here is derived from an EMBL/GenBank/DDBJ whole genome shotgun (WGS) entry which is preliminary data.</text>
</comment>
<evidence type="ECO:0000313" key="3">
    <source>
        <dbReference type="Proteomes" id="UP000625316"/>
    </source>
</evidence>
<dbReference type="SUPFAM" id="SSF55729">
    <property type="entry name" value="Acyl-CoA N-acyltransferases (Nat)"/>
    <property type="match status" value="1"/>
</dbReference>
<protein>
    <submittedName>
        <fullName evidence="2">N-acetyltransferase</fullName>
    </submittedName>
</protein>
<dbReference type="CDD" id="cd04301">
    <property type="entry name" value="NAT_SF"/>
    <property type="match status" value="1"/>
</dbReference>
<keyword evidence="3" id="KW-1185">Reference proteome</keyword>
<reference evidence="2" key="1">
    <citation type="submission" date="2020-10" db="EMBL/GenBank/DDBJ databases">
        <authorList>
            <person name="Castelo-Branco R."/>
            <person name="Eusebio N."/>
            <person name="Adriana R."/>
            <person name="Vieira A."/>
            <person name="Brugerolle De Fraissinette N."/>
            <person name="Rezende De Castro R."/>
            <person name="Schneider M.P."/>
            <person name="Vasconcelos V."/>
            <person name="Leao P.N."/>
        </authorList>
    </citation>
    <scope>NUCLEOTIDE SEQUENCE</scope>
    <source>
        <strain evidence="2">LEGE 11480</strain>
    </source>
</reference>
<dbReference type="AlphaFoldDB" id="A0A928VNA1"/>
<dbReference type="GO" id="GO:0016747">
    <property type="term" value="F:acyltransferase activity, transferring groups other than amino-acyl groups"/>
    <property type="evidence" value="ECO:0007669"/>
    <property type="project" value="InterPro"/>
</dbReference>
<dbReference type="Proteomes" id="UP000625316">
    <property type="component" value="Unassembled WGS sequence"/>
</dbReference>
<dbReference type="PROSITE" id="PS51186">
    <property type="entry name" value="GNAT"/>
    <property type="match status" value="1"/>
</dbReference>
<gene>
    <name evidence="2" type="ORF">IQ266_08830</name>
</gene>
<proteinExistence type="predicted"/>
<evidence type="ECO:0000259" key="1">
    <source>
        <dbReference type="PROSITE" id="PS51186"/>
    </source>
</evidence>
<dbReference type="InterPro" id="IPR000182">
    <property type="entry name" value="GNAT_dom"/>
</dbReference>
<dbReference type="Gene3D" id="3.40.630.30">
    <property type="match status" value="1"/>
</dbReference>
<dbReference type="RefSeq" id="WP_264324650.1">
    <property type="nucleotide sequence ID" value="NZ_JADEXQ010000023.1"/>
</dbReference>
<sequence>MIQTRQAQLHDRDRVRDIHLAAFPDAERKAVAELAVNLLAEQKTTETFALVAEADGNLIGHVVFSPVMCVDTGNDLGYILAPLAVHPTYQKRGIGTNLIEAGIKRLSDLGVSIVFVYGDPNYYGRFGFDADLATEYVPPYQLQYEFGWQAKRLTDIQGLPSPGKLTCVDSLMEPQLW</sequence>
<accession>A0A928VNA1</accession>
<name>A0A928VNA1_9CYAN</name>
<dbReference type="Pfam" id="PF00583">
    <property type="entry name" value="Acetyltransf_1"/>
    <property type="match status" value="1"/>
</dbReference>
<evidence type="ECO:0000313" key="2">
    <source>
        <dbReference type="EMBL" id="MBE9029831.1"/>
    </source>
</evidence>
<dbReference type="EMBL" id="JADEXQ010000023">
    <property type="protein sequence ID" value="MBE9029831.1"/>
    <property type="molecule type" value="Genomic_DNA"/>
</dbReference>